<reference evidence="2 3" key="1">
    <citation type="submission" date="2019-10" db="EMBL/GenBank/DDBJ databases">
        <title>Taxonomy of Antarctic Massilia spp.: description of Massilia rubra sp. nov., Massilia aquatica sp. nov., Massilia mucilaginosa sp. nov., Massilia frigida sp. nov. isolated from streams, lakes and regoliths.</title>
        <authorList>
            <person name="Holochova P."/>
            <person name="Sedlacek I."/>
            <person name="Kralova S."/>
            <person name="Maslanova I."/>
            <person name="Busse H.-J."/>
            <person name="Stankova E."/>
            <person name="Vrbovska V."/>
            <person name="Kovarovic V."/>
            <person name="Bartak M."/>
            <person name="Svec P."/>
            <person name="Pantucek R."/>
        </authorList>
    </citation>
    <scope>NUCLEOTIDE SEQUENCE [LARGE SCALE GENOMIC DNA]</scope>
    <source>
        <strain evidence="2 3">CCM 8694</strain>
    </source>
</reference>
<gene>
    <name evidence="2" type="ORF">F1735_15740</name>
</gene>
<feature type="chain" id="PRO_5046089331" evidence="1">
    <location>
        <begin position="26"/>
        <end position="358"/>
    </location>
</feature>
<protein>
    <submittedName>
        <fullName evidence="2">DUF4034 domain-containing protein</fullName>
    </submittedName>
</protein>
<evidence type="ECO:0000256" key="1">
    <source>
        <dbReference type="SAM" id="SignalP"/>
    </source>
</evidence>
<comment type="caution">
    <text evidence="2">The sequence shown here is derived from an EMBL/GenBank/DDBJ whole genome shotgun (WGS) entry which is preliminary data.</text>
</comment>
<proteinExistence type="predicted"/>
<name>A0ABX0MLS4_9BURK</name>
<evidence type="ECO:0000313" key="3">
    <source>
        <dbReference type="Proteomes" id="UP000610594"/>
    </source>
</evidence>
<dbReference type="Proteomes" id="UP000610594">
    <property type="component" value="Unassembled WGS sequence"/>
</dbReference>
<dbReference type="RefSeq" id="WP_167237820.1">
    <property type="nucleotide sequence ID" value="NZ_WHJF01000038.1"/>
</dbReference>
<keyword evidence="1" id="KW-0732">Signal</keyword>
<organism evidence="2 3">
    <name type="scientific">Massilia genomosp. 1</name>
    <dbReference type="NCBI Taxonomy" id="2609280"/>
    <lineage>
        <taxon>Bacteria</taxon>
        <taxon>Pseudomonadati</taxon>
        <taxon>Pseudomonadota</taxon>
        <taxon>Betaproteobacteria</taxon>
        <taxon>Burkholderiales</taxon>
        <taxon>Oxalobacteraceae</taxon>
        <taxon>Telluria group</taxon>
        <taxon>Massilia</taxon>
    </lineage>
</organism>
<dbReference type="EMBL" id="WHJF01000038">
    <property type="protein sequence ID" value="NHZ63735.1"/>
    <property type="molecule type" value="Genomic_DNA"/>
</dbReference>
<evidence type="ECO:0000313" key="2">
    <source>
        <dbReference type="EMBL" id="NHZ63735.1"/>
    </source>
</evidence>
<keyword evidence="3" id="KW-1185">Reference proteome</keyword>
<accession>A0ABX0MLS4</accession>
<sequence length="358" mass="40244">MKITVQQMASVLSGLLVLSTQPAHACSDTDPMRPEDKVTDAINQVFLDKNYKQLDKLYQESSVKNAAAPDGISALSLFFRGIAKSFVGCGSSQRTEEEWQSRKAALSAWQAASPTSSAPKLALALYSVNYGWYARGRGAGSTLNDSARKSFEYHMADARRQFEKLAPLARDNPAWYSGMLQIGLAQGWRHDKFEPMYARAVKLDPYYMNFHVVNKEYHAAKWYGSDQEMHQAVNTAAELTRPRFGQAVYARLYTEDWKPNAMFTTGGVSWERMKKGFEDDLAIYPDNKTRRDYANYACVADDANTLKQQIDLLGDQADIKSWGNKHHVAYCTGLATMSGTDRKPKCFKFTGTDDYICD</sequence>
<feature type="signal peptide" evidence="1">
    <location>
        <begin position="1"/>
        <end position="25"/>
    </location>
</feature>